<comment type="caution">
    <text evidence="2">The sequence shown here is derived from an EMBL/GenBank/DDBJ whole genome shotgun (WGS) entry which is preliminary data.</text>
</comment>
<sequence length="103" mass="10647">MELLQKLLTCDPSSTSTVGSSSIPQKGLQGEISGNSNQDQFWDIALPAHIAHPATNIALPAPVFESTTSTAPVTSGNSSPRTTVVPFESDSAPNLPAASTLEL</sequence>
<dbReference type="EMBL" id="QGNW01000085">
    <property type="protein sequence ID" value="RVW99822.1"/>
    <property type="molecule type" value="Genomic_DNA"/>
</dbReference>
<dbReference type="Proteomes" id="UP000288805">
    <property type="component" value="Unassembled WGS sequence"/>
</dbReference>
<organism evidence="2 3">
    <name type="scientific">Vitis vinifera</name>
    <name type="common">Grape</name>
    <dbReference type="NCBI Taxonomy" id="29760"/>
    <lineage>
        <taxon>Eukaryota</taxon>
        <taxon>Viridiplantae</taxon>
        <taxon>Streptophyta</taxon>
        <taxon>Embryophyta</taxon>
        <taxon>Tracheophyta</taxon>
        <taxon>Spermatophyta</taxon>
        <taxon>Magnoliopsida</taxon>
        <taxon>eudicotyledons</taxon>
        <taxon>Gunneridae</taxon>
        <taxon>Pentapetalae</taxon>
        <taxon>rosids</taxon>
        <taxon>Vitales</taxon>
        <taxon>Vitaceae</taxon>
        <taxon>Viteae</taxon>
        <taxon>Vitis</taxon>
    </lineage>
</organism>
<reference evidence="2 3" key="1">
    <citation type="journal article" date="2018" name="PLoS Genet.">
        <title>Population sequencing reveals clonal diversity and ancestral inbreeding in the grapevine cultivar Chardonnay.</title>
        <authorList>
            <person name="Roach M.J."/>
            <person name="Johnson D.L."/>
            <person name="Bohlmann J."/>
            <person name="van Vuuren H.J."/>
            <person name="Jones S.J."/>
            <person name="Pretorius I.S."/>
            <person name="Schmidt S.A."/>
            <person name="Borneman A.R."/>
        </authorList>
    </citation>
    <scope>NUCLEOTIDE SEQUENCE [LARGE SCALE GENOMIC DNA]</scope>
    <source>
        <strain evidence="3">cv. Chardonnay</strain>
        <tissue evidence="2">Leaf</tissue>
    </source>
</reference>
<evidence type="ECO:0000313" key="3">
    <source>
        <dbReference type="Proteomes" id="UP000288805"/>
    </source>
</evidence>
<evidence type="ECO:0000313" key="2">
    <source>
        <dbReference type="EMBL" id="RVW99822.1"/>
    </source>
</evidence>
<feature type="compositionally biased region" description="Low complexity" evidence="1">
    <location>
        <begin position="13"/>
        <end position="22"/>
    </location>
</feature>
<feature type="compositionally biased region" description="Polar residues" evidence="1">
    <location>
        <begin position="66"/>
        <end position="82"/>
    </location>
</feature>
<protein>
    <submittedName>
        <fullName evidence="2">Uncharacterized protein</fullName>
    </submittedName>
</protein>
<name>A0A438ISY0_VITVI</name>
<gene>
    <name evidence="2" type="ORF">CK203_029162</name>
</gene>
<dbReference type="AlphaFoldDB" id="A0A438ISY0"/>
<accession>A0A438ISY0</accession>
<evidence type="ECO:0000256" key="1">
    <source>
        <dbReference type="SAM" id="MobiDB-lite"/>
    </source>
</evidence>
<feature type="region of interest" description="Disordered" evidence="1">
    <location>
        <begin position="66"/>
        <end position="103"/>
    </location>
</feature>
<feature type="region of interest" description="Disordered" evidence="1">
    <location>
        <begin position="11"/>
        <end position="36"/>
    </location>
</feature>
<proteinExistence type="predicted"/>